<comment type="caution">
    <text evidence="4">The sequence shown here is derived from an EMBL/GenBank/DDBJ whole genome shotgun (WGS) entry which is preliminary data.</text>
</comment>
<keyword evidence="2" id="KW-0808">Transferase</keyword>
<keyword evidence="4" id="KW-0326">Glycosidase</keyword>
<reference evidence="4 5" key="1">
    <citation type="submission" date="2018-06" db="EMBL/GenBank/DDBJ databases">
        <title>Extensive metabolic versatility and redundancy in microbially diverse, dynamic hydrothermal sediments.</title>
        <authorList>
            <person name="Dombrowski N."/>
            <person name="Teske A."/>
            <person name="Baker B.J."/>
        </authorList>
    </citation>
    <scope>NUCLEOTIDE SEQUENCE [LARGE SCALE GENOMIC DNA]</scope>
    <source>
        <strain evidence="4">B35_G9</strain>
    </source>
</reference>
<organism evidence="4 5">
    <name type="scientific">candidate division TA06 bacterium</name>
    <dbReference type="NCBI Taxonomy" id="2250710"/>
    <lineage>
        <taxon>Bacteria</taxon>
        <taxon>Bacteria division TA06</taxon>
    </lineage>
</organism>
<dbReference type="AlphaFoldDB" id="A0A660S7G9"/>
<dbReference type="SUPFAM" id="SSF75005">
    <property type="entry name" value="Arabinanase/levansucrase/invertase"/>
    <property type="match status" value="1"/>
</dbReference>
<dbReference type="PIRSF" id="PIRSF016202">
    <property type="entry name" value="PH1107"/>
    <property type="match status" value="1"/>
</dbReference>
<evidence type="ECO:0000313" key="4">
    <source>
        <dbReference type="EMBL" id="RKX65925.1"/>
    </source>
</evidence>
<keyword evidence="1" id="KW-0328">Glycosyltransferase</keyword>
<protein>
    <submittedName>
        <fullName evidence="4">Glycosidase</fullName>
    </submittedName>
</protein>
<name>A0A660S7G9_UNCT6</name>
<dbReference type="Proteomes" id="UP000282321">
    <property type="component" value="Unassembled WGS sequence"/>
</dbReference>
<dbReference type="PANTHER" id="PTHR34106">
    <property type="entry name" value="GLYCOSIDASE"/>
    <property type="match status" value="1"/>
</dbReference>
<accession>A0A660S7G9</accession>
<dbReference type="GO" id="GO:0016798">
    <property type="term" value="F:hydrolase activity, acting on glycosyl bonds"/>
    <property type="evidence" value="ECO:0007669"/>
    <property type="project" value="UniProtKB-KW"/>
</dbReference>
<gene>
    <name evidence="4" type="ORF">DRP44_05195</name>
</gene>
<evidence type="ECO:0000256" key="3">
    <source>
        <dbReference type="ARBA" id="ARBA00024356"/>
    </source>
</evidence>
<dbReference type="EMBL" id="QNBC01000064">
    <property type="protein sequence ID" value="RKX65925.1"/>
    <property type="molecule type" value="Genomic_DNA"/>
</dbReference>
<dbReference type="InterPro" id="IPR007184">
    <property type="entry name" value="Mannoside_phosphorylase"/>
</dbReference>
<evidence type="ECO:0000256" key="1">
    <source>
        <dbReference type="ARBA" id="ARBA00022676"/>
    </source>
</evidence>
<dbReference type="Pfam" id="PF04041">
    <property type="entry name" value="Glyco_hydro_130"/>
    <property type="match status" value="1"/>
</dbReference>
<dbReference type="PANTHER" id="PTHR34106:SF5">
    <property type="entry name" value="GLYCOSIDASE"/>
    <property type="match status" value="1"/>
</dbReference>
<evidence type="ECO:0000313" key="5">
    <source>
        <dbReference type="Proteomes" id="UP000282321"/>
    </source>
</evidence>
<dbReference type="CDD" id="cd08993">
    <property type="entry name" value="GH130"/>
    <property type="match status" value="1"/>
</dbReference>
<dbReference type="Gene3D" id="2.115.10.20">
    <property type="entry name" value="Glycosyl hydrolase domain, family 43"/>
    <property type="match status" value="1"/>
</dbReference>
<dbReference type="GO" id="GO:0016757">
    <property type="term" value="F:glycosyltransferase activity"/>
    <property type="evidence" value="ECO:0007669"/>
    <property type="project" value="UniProtKB-KW"/>
</dbReference>
<comment type="similarity">
    <text evidence="3">Belongs to the glycosyl hydrolase 130 family.</text>
</comment>
<proteinExistence type="inferred from homology"/>
<keyword evidence="4" id="KW-0378">Hydrolase</keyword>
<dbReference type="InterPro" id="IPR023296">
    <property type="entry name" value="Glyco_hydro_beta-prop_sf"/>
</dbReference>
<evidence type="ECO:0000256" key="2">
    <source>
        <dbReference type="ARBA" id="ARBA00022679"/>
    </source>
</evidence>
<sequence length="325" mass="37084">MLEYDYDKHEVAKRYINNPIITPDMIPERCNTVFNAGAIKHGDEYILLVRVEMLENFSQLYVARSKTGFDFKIDKKPLIFPSKTGPFAQYENLGIEDPRITKMGRYYYITYTAYSRYDPLVSLARTKDFVKVEKLGPVSLPSNKDCVIFPEKINGKYVRIDRPMSGYKANMWLSYSDDLKYWGDYKILMTPRWGKWDSDRIGAGAVPIKTPYGWLEIYHGVKDTAKGGIYKLGAVLLDLEHPEKILGRTNIPILTPKAEYERIGDIENVVFTCGAIQEEDNSIKIYYGASDSFICLAETDTETLINLCYEGNNSNGKKNNGNGES</sequence>